<gene>
    <name evidence="1" type="ORF">ABT39_MTgene853</name>
</gene>
<keyword evidence="1" id="KW-0496">Mitochondrion</keyword>
<organism evidence="1">
    <name type="scientific">Picea glauca</name>
    <name type="common">White spruce</name>
    <name type="synonym">Pinus glauca</name>
    <dbReference type="NCBI Taxonomy" id="3330"/>
    <lineage>
        <taxon>Eukaryota</taxon>
        <taxon>Viridiplantae</taxon>
        <taxon>Streptophyta</taxon>
        <taxon>Embryophyta</taxon>
        <taxon>Tracheophyta</taxon>
        <taxon>Spermatophyta</taxon>
        <taxon>Pinopsida</taxon>
        <taxon>Pinidae</taxon>
        <taxon>Conifers I</taxon>
        <taxon>Pinales</taxon>
        <taxon>Pinaceae</taxon>
        <taxon>Picea</taxon>
    </lineage>
</organism>
<sequence length="91" mass="10503">MPPGREEWPKGTIKPSRVRWVGHRYLLVTCTIYRIIELIREMNTSRGYYSTTLHPLVISRPRGVSSSSFPLYCFYGGENFPSPSFLAARHL</sequence>
<name>A0A117NJ70_PICGL</name>
<geneLocation type="mitochondrion" evidence="1"/>
<accession>A0A117NJ70</accession>
<dbReference type="EMBL" id="LKAM01000001">
    <property type="protein sequence ID" value="KUM51007.1"/>
    <property type="molecule type" value="Genomic_DNA"/>
</dbReference>
<proteinExistence type="predicted"/>
<protein>
    <submittedName>
        <fullName evidence="1">Uncharacterized protein</fullName>
    </submittedName>
</protein>
<reference evidence="1" key="1">
    <citation type="journal article" date="2015" name="Genome Biol. Evol.">
        <title>Organellar Genomes of White Spruce (Picea glauca): Assembly and Annotation.</title>
        <authorList>
            <person name="Jackman S.D."/>
            <person name="Warren R.L."/>
            <person name="Gibb E.A."/>
            <person name="Vandervalk B.P."/>
            <person name="Mohamadi H."/>
            <person name="Chu J."/>
            <person name="Raymond A."/>
            <person name="Pleasance S."/>
            <person name="Coope R."/>
            <person name="Wildung M.R."/>
            <person name="Ritland C.E."/>
            <person name="Bousquet J."/>
            <person name="Jones S.J."/>
            <person name="Bohlmann J."/>
            <person name="Birol I."/>
        </authorList>
    </citation>
    <scope>NUCLEOTIDE SEQUENCE [LARGE SCALE GENOMIC DNA]</scope>
    <source>
        <tissue evidence="1">Flushing bud</tissue>
    </source>
</reference>
<dbReference type="AlphaFoldDB" id="A0A117NJ70"/>
<comment type="caution">
    <text evidence="1">The sequence shown here is derived from an EMBL/GenBank/DDBJ whole genome shotgun (WGS) entry which is preliminary data.</text>
</comment>
<evidence type="ECO:0000313" key="1">
    <source>
        <dbReference type="EMBL" id="KUM51007.1"/>
    </source>
</evidence>